<reference evidence="2 3" key="1">
    <citation type="journal article" date="2011" name="Science">
        <title>The Selaginella genome identifies genetic changes associated with the evolution of vascular plants.</title>
        <authorList>
            <person name="Banks J.A."/>
            <person name="Nishiyama T."/>
            <person name="Hasebe M."/>
            <person name="Bowman J.L."/>
            <person name="Gribskov M."/>
            <person name="dePamphilis C."/>
            <person name="Albert V.A."/>
            <person name="Aono N."/>
            <person name="Aoyama T."/>
            <person name="Ambrose B.A."/>
            <person name="Ashton N.W."/>
            <person name="Axtell M.J."/>
            <person name="Barker E."/>
            <person name="Barker M.S."/>
            <person name="Bennetzen J.L."/>
            <person name="Bonawitz N.D."/>
            <person name="Chapple C."/>
            <person name="Cheng C."/>
            <person name="Correa L.G."/>
            <person name="Dacre M."/>
            <person name="DeBarry J."/>
            <person name="Dreyer I."/>
            <person name="Elias M."/>
            <person name="Engstrom E.M."/>
            <person name="Estelle M."/>
            <person name="Feng L."/>
            <person name="Finet C."/>
            <person name="Floyd S.K."/>
            <person name="Frommer W.B."/>
            <person name="Fujita T."/>
            <person name="Gramzow L."/>
            <person name="Gutensohn M."/>
            <person name="Harholt J."/>
            <person name="Hattori M."/>
            <person name="Heyl A."/>
            <person name="Hirai T."/>
            <person name="Hiwatashi Y."/>
            <person name="Ishikawa M."/>
            <person name="Iwata M."/>
            <person name="Karol K.G."/>
            <person name="Koehler B."/>
            <person name="Kolukisaoglu U."/>
            <person name="Kubo M."/>
            <person name="Kurata T."/>
            <person name="Lalonde S."/>
            <person name="Li K."/>
            <person name="Li Y."/>
            <person name="Litt A."/>
            <person name="Lyons E."/>
            <person name="Manning G."/>
            <person name="Maruyama T."/>
            <person name="Michael T.P."/>
            <person name="Mikami K."/>
            <person name="Miyazaki S."/>
            <person name="Morinaga S."/>
            <person name="Murata T."/>
            <person name="Mueller-Roeber B."/>
            <person name="Nelson D.R."/>
            <person name="Obara M."/>
            <person name="Oguri Y."/>
            <person name="Olmstead R.G."/>
            <person name="Onodera N."/>
            <person name="Petersen B.L."/>
            <person name="Pils B."/>
            <person name="Prigge M."/>
            <person name="Rensing S.A."/>
            <person name="Riano-Pachon D.M."/>
            <person name="Roberts A.W."/>
            <person name="Sato Y."/>
            <person name="Scheller H.V."/>
            <person name="Schulz B."/>
            <person name="Schulz C."/>
            <person name="Shakirov E.V."/>
            <person name="Shibagaki N."/>
            <person name="Shinohara N."/>
            <person name="Shippen D.E."/>
            <person name="Soerensen I."/>
            <person name="Sotooka R."/>
            <person name="Sugimoto N."/>
            <person name="Sugita M."/>
            <person name="Sumikawa N."/>
            <person name="Tanurdzic M."/>
            <person name="Theissen G."/>
            <person name="Ulvskov P."/>
            <person name="Wakazuki S."/>
            <person name="Weng J.K."/>
            <person name="Willats W.W."/>
            <person name="Wipf D."/>
            <person name="Wolf P.G."/>
            <person name="Yang L."/>
            <person name="Zimmer A.D."/>
            <person name="Zhu Q."/>
            <person name="Mitros T."/>
            <person name="Hellsten U."/>
            <person name="Loque D."/>
            <person name="Otillar R."/>
            <person name="Salamov A."/>
            <person name="Schmutz J."/>
            <person name="Shapiro H."/>
            <person name="Lindquist E."/>
            <person name="Lucas S."/>
            <person name="Rokhsar D."/>
            <person name="Grigoriev I.V."/>
        </authorList>
    </citation>
    <scope>NUCLEOTIDE SEQUENCE [LARGE SCALE GENOMIC DNA]</scope>
</reference>
<name>D8T6N1_SELML</name>
<dbReference type="PANTHER" id="PTHR23330">
    <property type="entry name" value="P300 TRANSCRIPTIONAL COFACTOR JMY-RELATED"/>
    <property type="match status" value="1"/>
</dbReference>
<dbReference type="Gene3D" id="2.60.40.10">
    <property type="entry name" value="Immunoglobulins"/>
    <property type="match status" value="1"/>
</dbReference>
<protein>
    <recommendedName>
        <fullName evidence="4">MYCBP-associated protein</fullName>
    </recommendedName>
</protein>
<dbReference type="InterPro" id="IPR013783">
    <property type="entry name" value="Ig-like_fold"/>
</dbReference>
<dbReference type="STRING" id="88036.D8T6N1"/>
<dbReference type="Pfam" id="PF14646">
    <property type="entry name" value="MYCBPAP"/>
    <property type="match status" value="1"/>
</dbReference>
<evidence type="ECO:0008006" key="4">
    <source>
        <dbReference type="Google" id="ProtNLM"/>
    </source>
</evidence>
<feature type="compositionally biased region" description="Pro residues" evidence="1">
    <location>
        <begin position="507"/>
        <end position="535"/>
    </location>
</feature>
<gene>
    <name evidence="2" type="ORF">SELMODRAFT_429582</name>
</gene>
<dbReference type="EMBL" id="GL377682">
    <property type="protein sequence ID" value="EFJ07699.1"/>
    <property type="molecule type" value="Genomic_DNA"/>
</dbReference>
<dbReference type="OMA" id="FIASEQF"/>
<proteinExistence type="predicted"/>
<dbReference type="AlphaFoldDB" id="D8T6N1"/>
<keyword evidence="3" id="KW-1185">Reference proteome</keyword>
<feature type="compositionally biased region" description="Acidic residues" evidence="1">
    <location>
        <begin position="634"/>
        <end position="646"/>
    </location>
</feature>
<dbReference type="Gramene" id="EFJ07699">
    <property type="protein sequence ID" value="EFJ07699"/>
    <property type="gene ID" value="SELMODRAFT_429582"/>
</dbReference>
<feature type="region of interest" description="Disordered" evidence="1">
    <location>
        <begin position="499"/>
        <end position="536"/>
    </location>
</feature>
<evidence type="ECO:0000256" key="1">
    <source>
        <dbReference type="SAM" id="MobiDB-lite"/>
    </source>
</evidence>
<evidence type="ECO:0000313" key="3">
    <source>
        <dbReference type="Proteomes" id="UP000001514"/>
    </source>
</evidence>
<evidence type="ECO:0000313" key="2">
    <source>
        <dbReference type="EMBL" id="EFJ07699.1"/>
    </source>
</evidence>
<accession>D8T6N1</accession>
<dbReference type="InterPro" id="IPR032707">
    <property type="entry name" value="MYCBPAP"/>
</dbReference>
<dbReference type="Proteomes" id="UP000001514">
    <property type="component" value="Unassembled WGS sequence"/>
</dbReference>
<organism evidence="3">
    <name type="scientific">Selaginella moellendorffii</name>
    <name type="common">Spikemoss</name>
    <dbReference type="NCBI Taxonomy" id="88036"/>
    <lineage>
        <taxon>Eukaryota</taxon>
        <taxon>Viridiplantae</taxon>
        <taxon>Streptophyta</taxon>
        <taxon>Embryophyta</taxon>
        <taxon>Tracheophyta</taxon>
        <taxon>Lycopodiopsida</taxon>
        <taxon>Selaginellales</taxon>
        <taxon>Selaginellaceae</taxon>
        <taxon>Selaginella</taxon>
    </lineage>
</organism>
<dbReference type="eggNOG" id="ENOG502QT8X">
    <property type="taxonomic scope" value="Eukaryota"/>
</dbReference>
<dbReference type="PANTHER" id="PTHR23330:SF9">
    <property type="entry name" value="PROLINE-RICH PROTEIN 11"/>
    <property type="match status" value="1"/>
</dbReference>
<dbReference type="HOGENOM" id="CLU_374467_0_0_1"/>
<sequence length="742" mass="84831">MAAKNMYPVKKNNWSFRETMIPIPGDGFDPNKALAQPLQELPSELQKRSRVSIFKPPKKVAKEKKHIFQKIEDRKHQNAFKRYQYHCRNYEESKKLAMKQTEKVEEDILMENINLYRLKQENILILEKSKSDLDRYYGENTWEISLRDYWMVEPMIGDLTAVPMPYDLLAQRTLERIGNPLKENMSLDYFTKTDSRQDTRKSRWGPFELYMERLEKGIRTTVPHRPNFHGFQFLMVLEAEACFQNLLVGNKIKPEAERQRKGGERIKFGKKSEEAPAGEVYSQPAIKVSTESLLFTAKAGEIASRDVTMRNVGTVAVYYSWKKRPQDPIVEPSKSWNDKNFQVPRHNRFTVLASSGRILPGEVQNFRFNFFSNFAGSFYETWVLWTAPVLPDPPAPIYFKGVATTEDLKGDLRNKLTRELEYREMMHGVEEVIEELLDNSSDLTCSTLKSKPDYLYSPAAYAFLRGNLGSESPMYHNPAADTYCRKLVTAINATLLEEAESRKPPVEELPPPPPPPPPKKGAPPPPPPPPPPEPEPVLTIEWDGSLANTIKASENITSEESRRQVLSLCPKIKKLAEIPAHPSSTFHLALFKIFSEAIHPVHDAVENTLADIAAKAKAEEDARLEVRRQKAIEEGLDPDMLEEEEPPPPPEPLYNEDGEEIPPPPPPKLYENVAVASAVKDVLMESFLRVEDEIEKLEDAAISVVESQILAQKQREPDEQTLWNIFALEREKLFLVLGKDRD</sequence>
<dbReference type="InParanoid" id="D8T6N1"/>
<dbReference type="KEGG" id="smo:SELMODRAFT_429582"/>
<feature type="region of interest" description="Disordered" evidence="1">
    <location>
        <begin position="632"/>
        <end position="668"/>
    </location>
</feature>